<protein>
    <submittedName>
        <fullName evidence="1">Helix-turn-helix domain-containing protein</fullName>
    </submittedName>
</protein>
<keyword evidence="2" id="KW-1185">Reference proteome</keyword>
<evidence type="ECO:0000313" key="2">
    <source>
        <dbReference type="Proteomes" id="UP000186156"/>
    </source>
</evidence>
<evidence type="ECO:0000313" key="1">
    <source>
        <dbReference type="EMBL" id="SIT10993.1"/>
    </source>
</evidence>
<proteinExistence type="predicted"/>
<dbReference type="Gene3D" id="1.10.10.10">
    <property type="entry name" value="Winged helix-like DNA-binding domain superfamily/Winged helix DNA-binding domain"/>
    <property type="match status" value="1"/>
</dbReference>
<dbReference type="Proteomes" id="UP000186156">
    <property type="component" value="Unassembled WGS sequence"/>
</dbReference>
<organism evidence="1 2">
    <name type="scientific">Alicyclobacillus vulcanalis</name>
    <dbReference type="NCBI Taxonomy" id="252246"/>
    <lineage>
        <taxon>Bacteria</taxon>
        <taxon>Bacillati</taxon>
        <taxon>Bacillota</taxon>
        <taxon>Bacilli</taxon>
        <taxon>Bacillales</taxon>
        <taxon>Alicyclobacillaceae</taxon>
        <taxon>Alicyclobacillus</taxon>
    </lineage>
</organism>
<dbReference type="Pfam" id="PF13730">
    <property type="entry name" value="HTH_36"/>
    <property type="match status" value="1"/>
</dbReference>
<dbReference type="EMBL" id="FTOO01000014">
    <property type="protein sequence ID" value="SIT10993.1"/>
    <property type="molecule type" value="Genomic_DNA"/>
</dbReference>
<gene>
    <name evidence="1" type="ORF">SAMN05421799_11433</name>
</gene>
<name>A0A1N7PK08_9BACL</name>
<sequence>MVVCSYIWTTQRPDVCAENAASGLFYILLAVREGRKNKETPNGGQTSRSFSSHEHLCGLSIPKNNRPRNPRAGFPSLRIMGRFPSRRKVFFRPPLQGGTNMAYTPAKVRKGWSENWFRCPNSIYDIDYISGYAKAVYIFLCRCADGEGQSFPGYNAIAKAIGFGRTRTIEAIKELEQAGLLVKEHRRNEETGEYYSNLYTVIHPDDVAFRGGMSPDDIPMSPHGIPMSRDDTPLSPDDIPMSPHDRRMSPDGREVRSIDQDPLTKTYIHTRGQAAATLATSNSEHLTSNTALEEVCETVNEALIQLGIRAQKKTLLNWLQIATPEEVIEAASLATREGVKSPAGYIGSVLRNGLVRVEKATKHKDPRYNEFYKLFP</sequence>
<dbReference type="InterPro" id="IPR036388">
    <property type="entry name" value="WH-like_DNA-bd_sf"/>
</dbReference>
<accession>A0A1N7PK08</accession>
<dbReference type="AlphaFoldDB" id="A0A1N7PK08"/>
<dbReference type="STRING" id="252246.SAMN05421799_11433"/>
<reference evidence="2" key="1">
    <citation type="submission" date="2017-01" db="EMBL/GenBank/DDBJ databases">
        <authorList>
            <person name="Varghese N."/>
            <person name="Submissions S."/>
        </authorList>
    </citation>
    <scope>NUCLEOTIDE SEQUENCE [LARGE SCALE GENOMIC DNA]</scope>
    <source>
        <strain evidence="2">DSM 16176</strain>
    </source>
</reference>